<keyword evidence="4" id="KW-1133">Transmembrane helix</keyword>
<dbReference type="PANTHER" id="PTHR32347:SF27">
    <property type="entry name" value="RND EFFLUX PUMP MEMBRANE FUSION PROTEIN BARREL-SANDWICH DOMAIN-CONTAINING PROTEIN"/>
    <property type="match status" value="1"/>
</dbReference>
<keyword evidence="4" id="KW-0472">Membrane</keyword>
<evidence type="ECO:0000256" key="3">
    <source>
        <dbReference type="SAM" id="Coils"/>
    </source>
</evidence>
<dbReference type="PRINTS" id="PR01490">
    <property type="entry name" value="RTXTOXIND"/>
</dbReference>
<dbReference type="EMBL" id="CP001344">
    <property type="protein sequence ID" value="ACL42723.1"/>
    <property type="molecule type" value="Genomic_DNA"/>
</dbReference>
<dbReference type="PANTHER" id="PTHR32347">
    <property type="entry name" value="EFFLUX SYSTEM COMPONENT YKNX-RELATED"/>
    <property type="match status" value="1"/>
</dbReference>
<accession>B8HSS6</accession>
<dbReference type="Gene3D" id="1.10.287.470">
    <property type="entry name" value="Helix hairpin bin"/>
    <property type="match status" value="1"/>
</dbReference>
<sequence>MDVGKKVFGQPGSKWLVIGSIVASLGFTAVGIHQVMQLQAAKQQAEEQALNAKPVKREITALGRLEPEGEVLNVSGPNGPNGERIGQLLVREGQFVKTGQTLAYLESYEERLAERDLAANQLAEAQARLKAETSYGRAQIQEARSRVAMVTNPKSAAILAQQATIERIQAELINAQRDLRRFAQLQAEGAVSQQALDDRNLAVKSKQQELSNAQSTLAQLQQEKVTDLDNANAQLSSAQAELARSQTQVQIASAASNLKLAQARLDRTMITAPQSGQILKIHTHSGESIGDKGILEMGNTRQMSVVAEVYETDIAKIKVGQPATITSSAFNGSIPGTVTQVGLRIGKNDVLNTDPAANTDARVVEVRIRLKDSQKVAGLTNLQVDVAIAPQMAATGEK</sequence>
<dbReference type="STRING" id="395961.Cyan7425_0330"/>
<dbReference type="AlphaFoldDB" id="B8HSS6"/>
<feature type="domain" description="Multidrug resistance protein MdtA-like alpha-helical hairpin" evidence="5">
    <location>
        <begin position="161"/>
        <end position="219"/>
    </location>
</feature>
<dbReference type="Gene3D" id="2.40.50.100">
    <property type="match status" value="1"/>
</dbReference>
<dbReference type="Gene3D" id="2.40.30.170">
    <property type="match status" value="1"/>
</dbReference>
<organism evidence="6">
    <name type="scientific">Cyanothece sp. (strain PCC 7425 / ATCC 29141)</name>
    <dbReference type="NCBI Taxonomy" id="395961"/>
    <lineage>
        <taxon>Bacteria</taxon>
        <taxon>Bacillati</taxon>
        <taxon>Cyanobacteriota</taxon>
        <taxon>Cyanophyceae</taxon>
        <taxon>Gomontiellales</taxon>
        <taxon>Cyanothecaceae</taxon>
        <taxon>Cyanothece</taxon>
    </lineage>
</organism>
<dbReference type="InterPro" id="IPR014315">
    <property type="entry name" value="ABC_heterocyst_DevB"/>
</dbReference>
<evidence type="ECO:0000259" key="5">
    <source>
        <dbReference type="Pfam" id="PF25876"/>
    </source>
</evidence>
<keyword evidence="2 3" id="KW-0175">Coiled coil</keyword>
<dbReference type="KEGG" id="cyn:Cyan7425_0330"/>
<reference evidence="6" key="1">
    <citation type="submission" date="2009-01" db="EMBL/GenBank/DDBJ databases">
        <title>Complete sequence of chromosome Cyanothece sp. PCC 7425.</title>
        <authorList>
            <consortium name="US DOE Joint Genome Institute"/>
            <person name="Lucas S."/>
            <person name="Copeland A."/>
            <person name="Lapidus A."/>
            <person name="Glavina del Rio T."/>
            <person name="Dalin E."/>
            <person name="Tice H."/>
            <person name="Bruce D."/>
            <person name="Goodwin L."/>
            <person name="Pitluck S."/>
            <person name="Sims D."/>
            <person name="Meineke L."/>
            <person name="Brettin T."/>
            <person name="Detter J.C."/>
            <person name="Han C."/>
            <person name="Larimer F."/>
            <person name="Land M."/>
            <person name="Hauser L."/>
            <person name="Kyrpides N."/>
            <person name="Ovchinnikova G."/>
            <person name="Liberton M."/>
            <person name="Stoeckel J."/>
            <person name="Banerjee A."/>
            <person name="Singh A."/>
            <person name="Page L."/>
            <person name="Sato H."/>
            <person name="Zhao L."/>
            <person name="Sherman L."/>
            <person name="Pakrasi H."/>
            <person name="Richardson P."/>
        </authorList>
    </citation>
    <scope>NUCLEOTIDE SEQUENCE</scope>
    <source>
        <strain evidence="6">PCC 7425</strain>
    </source>
</reference>
<dbReference type="InterPro" id="IPR058624">
    <property type="entry name" value="MdtA-like_HH"/>
</dbReference>
<evidence type="ECO:0000313" key="6">
    <source>
        <dbReference type="EMBL" id="ACL42723.1"/>
    </source>
</evidence>
<dbReference type="HOGENOM" id="CLU_031364_1_0_3"/>
<dbReference type="SUPFAM" id="SSF111369">
    <property type="entry name" value="HlyD-like secretion proteins"/>
    <property type="match status" value="1"/>
</dbReference>
<dbReference type="eggNOG" id="COG0845">
    <property type="taxonomic scope" value="Bacteria"/>
</dbReference>
<gene>
    <name evidence="6" type="ordered locus">Cyan7425_0330</name>
</gene>
<evidence type="ECO:0000256" key="1">
    <source>
        <dbReference type="ARBA" id="ARBA00004196"/>
    </source>
</evidence>
<keyword evidence="4" id="KW-0812">Transmembrane</keyword>
<evidence type="ECO:0000256" key="2">
    <source>
        <dbReference type="ARBA" id="ARBA00023054"/>
    </source>
</evidence>
<feature type="coiled-coil region" evidence="3">
    <location>
        <begin position="158"/>
        <end position="248"/>
    </location>
</feature>
<protein>
    <submittedName>
        <fullName evidence="6">ABC exporter membrane fusion protein, DevB family</fullName>
    </submittedName>
</protein>
<dbReference type="InterPro" id="IPR050465">
    <property type="entry name" value="UPF0194_transport"/>
</dbReference>
<dbReference type="NCBIfam" id="TIGR02971">
    <property type="entry name" value="heterocyst_DevB"/>
    <property type="match status" value="1"/>
</dbReference>
<evidence type="ECO:0000256" key="4">
    <source>
        <dbReference type="SAM" id="Phobius"/>
    </source>
</evidence>
<dbReference type="GO" id="GO:0030313">
    <property type="term" value="C:cell envelope"/>
    <property type="evidence" value="ECO:0007669"/>
    <property type="project" value="UniProtKB-SubCell"/>
</dbReference>
<proteinExistence type="predicted"/>
<name>B8HSS6_CYAP4</name>
<dbReference type="OrthoDB" id="264111at2"/>
<feature type="transmembrane region" description="Helical" evidence="4">
    <location>
        <begin position="15"/>
        <end position="36"/>
    </location>
</feature>
<dbReference type="Pfam" id="PF25876">
    <property type="entry name" value="HH_MFP_RND"/>
    <property type="match status" value="1"/>
</dbReference>
<comment type="subcellular location">
    <subcellularLocation>
        <location evidence="1">Cell envelope</location>
    </subcellularLocation>
</comment>